<dbReference type="AlphaFoldDB" id="A0A369TGH6"/>
<feature type="region of interest" description="Disordered" evidence="2">
    <location>
        <begin position="1"/>
        <end position="20"/>
    </location>
</feature>
<sequence>MHIIDRRRNPRGKSLGNRQRFIRRAREQIREAIKNNLRDRSVKDSSSGEDVVISSDGIHEPRFGRDRTAGQHERIFPGNKEYLEGDRIPKPRGGDGRGNRASEDGEGEDDFAFALTRDEFLDLFFEDLELPDLVKQKIKAEKSPQPQRAGFSITGAPNRLSLVRTMRRSLVRRVALGRPGEDVLAQLERELAGLRDGSIAPSDGRSAEERIAEVETALERARGKRARIPFIDPVDLRYRRYEQVPKPISQAVMFCLMDVSASMDETMKDLAKRFFMLLHMFLDRRYEHVEVVFIRHTNHAQEVDEETFFYGRETGGTVVSSALHEMLRVVAARYPTADWNIYAAQASDGDDVLSDVPRCASLLEERVLPICQYMAYVEIGRDGGPPGFNMQRDSDLWTGYSPVAETHDNFAMRAIGEPRDIYPVFRGLFSREGVEA</sequence>
<dbReference type="Proteomes" id="UP000253941">
    <property type="component" value="Unassembled WGS sequence"/>
</dbReference>
<dbReference type="InterPro" id="IPR006698">
    <property type="entry name" value="UPF0229"/>
</dbReference>
<dbReference type="PANTHER" id="PTHR30510">
    <property type="entry name" value="UPF0229 PROTEIN YEAH"/>
    <property type="match status" value="1"/>
</dbReference>
<dbReference type="PANTHER" id="PTHR30510:SF2">
    <property type="entry name" value="UPF0229 PROTEIN YEAH"/>
    <property type="match status" value="1"/>
</dbReference>
<dbReference type="EMBL" id="QPMH01000001">
    <property type="protein sequence ID" value="RDD63714.1"/>
    <property type="molecule type" value="Genomic_DNA"/>
</dbReference>
<evidence type="ECO:0000313" key="3">
    <source>
        <dbReference type="EMBL" id="RDD63714.1"/>
    </source>
</evidence>
<protein>
    <recommendedName>
        <fullName evidence="1">UPF0229 protein DRB17_00590</fullName>
    </recommendedName>
</protein>
<name>A0A369TGH6_9PROT</name>
<dbReference type="NCBIfam" id="NF003708">
    <property type="entry name" value="PRK05325.1-3"/>
    <property type="match status" value="1"/>
</dbReference>
<dbReference type="HAMAP" id="MF_01232">
    <property type="entry name" value="UPF0229"/>
    <property type="match status" value="1"/>
</dbReference>
<dbReference type="RefSeq" id="WP_114580227.1">
    <property type="nucleotide sequence ID" value="NZ_QPMH01000001.1"/>
</dbReference>
<organism evidence="3 4">
    <name type="scientific">Ferruginivarius sediminum</name>
    <dbReference type="NCBI Taxonomy" id="2661937"/>
    <lineage>
        <taxon>Bacteria</taxon>
        <taxon>Pseudomonadati</taxon>
        <taxon>Pseudomonadota</taxon>
        <taxon>Alphaproteobacteria</taxon>
        <taxon>Rhodospirillales</taxon>
        <taxon>Rhodospirillaceae</taxon>
        <taxon>Ferruginivarius</taxon>
    </lineage>
</organism>
<evidence type="ECO:0000256" key="1">
    <source>
        <dbReference type="HAMAP-Rule" id="MF_01232"/>
    </source>
</evidence>
<feature type="compositionally biased region" description="Basic and acidic residues" evidence="2">
    <location>
        <begin position="57"/>
        <end position="103"/>
    </location>
</feature>
<proteinExistence type="inferred from homology"/>
<dbReference type="NCBIfam" id="NF003707">
    <property type="entry name" value="PRK05325.1-2"/>
    <property type="match status" value="1"/>
</dbReference>
<keyword evidence="4" id="KW-1185">Reference proteome</keyword>
<gene>
    <name evidence="3" type="ORF">DRB17_00590</name>
</gene>
<evidence type="ECO:0000256" key="2">
    <source>
        <dbReference type="SAM" id="MobiDB-lite"/>
    </source>
</evidence>
<accession>A0A369TGH6</accession>
<comment type="similarity">
    <text evidence="1">Belongs to the UPF0229 family.</text>
</comment>
<dbReference type="Pfam" id="PF04285">
    <property type="entry name" value="DUF444"/>
    <property type="match status" value="1"/>
</dbReference>
<evidence type="ECO:0000313" key="4">
    <source>
        <dbReference type="Proteomes" id="UP000253941"/>
    </source>
</evidence>
<reference evidence="3 4" key="1">
    <citation type="submission" date="2018-07" db="EMBL/GenBank/DDBJ databases">
        <title>Venubactetium sediminum gen. nov., sp. nov., isolated from a marine solar saltern.</title>
        <authorList>
            <person name="Wang S."/>
        </authorList>
    </citation>
    <scope>NUCLEOTIDE SEQUENCE [LARGE SCALE GENOMIC DNA]</scope>
    <source>
        <strain evidence="3 4">WD2A32</strain>
    </source>
</reference>
<comment type="caution">
    <text evidence="3">The sequence shown here is derived from an EMBL/GenBank/DDBJ whole genome shotgun (WGS) entry which is preliminary data.</text>
</comment>
<feature type="region of interest" description="Disordered" evidence="2">
    <location>
        <begin position="38"/>
        <end position="106"/>
    </location>
</feature>